<protein>
    <recommendedName>
        <fullName evidence="3">Butirosin biosynthesis protein H, N-terminal</fullName>
    </recommendedName>
</protein>
<sequence length="309" mass="33187">MTHFPYVGSGPYCYSNSFSMVFGAEAPSTAVIETATGGPFGMQLIGGTLPFFDPYGWTPEEGFDKALATLGWSSTTVRAADADEALSLLRKSLVDGPVWAGPVDMGLLRHQPGMTGPMGADHYVVVIEVDDERVLMHDPHGFPYATLPLQDFLEAWRIEKVDYGKPFTMRTGFTRFAEVSEVDAIRESIPTAVHWLSMRGGADMPPGSLGNGAAAEALADLVEAGKHPHDHLVHFAVRVGARRIADAATCLARVGLTEASRITDEQARLIGSMQHPLVVGDLKKAADALRALAPTYDELLSALPDPPQC</sequence>
<organism evidence="1 2">
    <name type="scientific">Allokutzneria albata</name>
    <name type="common">Kibdelosporangium albatum</name>
    <dbReference type="NCBI Taxonomy" id="211114"/>
    <lineage>
        <taxon>Bacteria</taxon>
        <taxon>Bacillati</taxon>
        <taxon>Actinomycetota</taxon>
        <taxon>Actinomycetes</taxon>
        <taxon>Pseudonocardiales</taxon>
        <taxon>Pseudonocardiaceae</taxon>
        <taxon>Allokutzneria</taxon>
    </lineage>
</organism>
<dbReference type="OrthoDB" id="8065844at2"/>
<dbReference type="RefSeq" id="WP_030431558.1">
    <property type="nucleotide sequence ID" value="NZ_JOEF01000019.1"/>
</dbReference>
<name>A0A1G9W418_ALLAB</name>
<gene>
    <name evidence="1" type="ORF">SAMN04489726_3387</name>
</gene>
<accession>A0A1G9W418</accession>
<reference evidence="1 2" key="1">
    <citation type="submission" date="2016-10" db="EMBL/GenBank/DDBJ databases">
        <authorList>
            <person name="de Groot N.N."/>
        </authorList>
    </citation>
    <scope>NUCLEOTIDE SEQUENCE [LARGE SCALE GENOMIC DNA]</scope>
    <source>
        <strain evidence="1 2">DSM 44149</strain>
    </source>
</reference>
<evidence type="ECO:0000313" key="1">
    <source>
        <dbReference type="EMBL" id="SDM79288.1"/>
    </source>
</evidence>
<evidence type="ECO:0008006" key="3">
    <source>
        <dbReference type="Google" id="ProtNLM"/>
    </source>
</evidence>
<proteinExistence type="predicted"/>
<dbReference type="AlphaFoldDB" id="A0A1G9W418"/>
<dbReference type="Proteomes" id="UP000183376">
    <property type="component" value="Chromosome I"/>
</dbReference>
<dbReference type="eggNOG" id="ENOG502Z8YF">
    <property type="taxonomic scope" value="Bacteria"/>
</dbReference>
<evidence type="ECO:0000313" key="2">
    <source>
        <dbReference type="Proteomes" id="UP000183376"/>
    </source>
</evidence>
<dbReference type="Gene3D" id="3.90.70.10">
    <property type="entry name" value="Cysteine proteinases"/>
    <property type="match status" value="1"/>
</dbReference>
<dbReference type="EMBL" id="LT629701">
    <property type="protein sequence ID" value="SDM79288.1"/>
    <property type="molecule type" value="Genomic_DNA"/>
</dbReference>
<keyword evidence="2" id="KW-1185">Reference proteome</keyword>